<name>A0A4Y2N469_ARAVE</name>
<proteinExistence type="predicted"/>
<evidence type="ECO:0000313" key="1">
    <source>
        <dbReference type="EMBL" id="GBN33682.1"/>
    </source>
</evidence>
<organism evidence="1 2">
    <name type="scientific">Araneus ventricosus</name>
    <name type="common">Orbweaver spider</name>
    <name type="synonym">Epeira ventricosa</name>
    <dbReference type="NCBI Taxonomy" id="182803"/>
    <lineage>
        <taxon>Eukaryota</taxon>
        <taxon>Metazoa</taxon>
        <taxon>Ecdysozoa</taxon>
        <taxon>Arthropoda</taxon>
        <taxon>Chelicerata</taxon>
        <taxon>Arachnida</taxon>
        <taxon>Araneae</taxon>
        <taxon>Araneomorphae</taxon>
        <taxon>Entelegynae</taxon>
        <taxon>Araneoidea</taxon>
        <taxon>Araneidae</taxon>
        <taxon>Araneus</taxon>
    </lineage>
</organism>
<accession>A0A4Y2N469</accession>
<evidence type="ECO:0000313" key="2">
    <source>
        <dbReference type="Proteomes" id="UP000499080"/>
    </source>
</evidence>
<comment type="caution">
    <text evidence="1">The sequence shown here is derived from an EMBL/GenBank/DDBJ whole genome shotgun (WGS) entry which is preliminary data.</text>
</comment>
<sequence>MFFMKFVDSCHYLTAVIIDGILYYGLSDWYKCLRIRNSAYKYGLPVKDFFTEFQQIPFCYDDSLLTVEKIREIPEFESILNWISECLEESLKVVHGDLHDLLNNRSETNICTPVLRVDKVKGDCNLKIIFDILKLFGLSKNDNKLFQNEEGLKILEECNFILDKEMQIEFDEKLFEDLNSYLKNASQIEIDENSLDLKNESQMLEELNSYLKNASQIEIDENTLDLKNESPNARRYIKKN</sequence>
<dbReference type="AlphaFoldDB" id="A0A4Y2N469"/>
<gene>
    <name evidence="1" type="ORF">AVEN_162354_1</name>
</gene>
<reference evidence="1 2" key="1">
    <citation type="journal article" date="2019" name="Sci. Rep.">
        <title>Orb-weaving spider Araneus ventricosus genome elucidates the spidroin gene catalogue.</title>
        <authorList>
            <person name="Kono N."/>
            <person name="Nakamura H."/>
            <person name="Ohtoshi R."/>
            <person name="Moran D.A.P."/>
            <person name="Shinohara A."/>
            <person name="Yoshida Y."/>
            <person name="Fujiwara M."/>
            <person name="Mori M."/>
            <person name="Tomita M."/>
            <person name="Arakawa K."/>
        </authorList>
    </citation>
    <scope>NUCLEOTIDE SEQUENCE [LARGE SCALE GENOMIC DNA]</scope>
</reference>
<dbReference type="EMBL" id="BGPR01008415">
    <property type="protein sequence ID" value="GBN33682.1"/>
    <property type="molecule type" value="Genomic_DNA"/>
</dbReference>
<keyword evidence="2" id="KW-1185">Reference proteome</keyword>
<protein>
    <submittedName>
        <fullName evidence="1">Uncharacterized protein</fullName>
    </submittedName>
</protein>
<dbReference type="Proteomes" id="UP000499080">
    <property type="component" value="Unassembled WGS sequence"/>
</dbReference>